<sequence>MSSNQKSILGLPSNLSLDSLREILGYFKNDRATLYSLLFVNRLWCKIVVPLLWRQPFDMASLENYDLIIQTYIYCLPEKEKSRFILAGIKLPHHPNPFFDYPTYLKSFDSEKFRQALNSWLKMNVVESRFDPLNLLCKPIKMLFGPMAKDRYSVMPRNILYKAVNKCIEPIVQDYCATRPNFDVAKEMTSLLFSECDRLRSLKICYDEDSLPLMEMIDALCMKNVNALCNLQSFELCIRTTMKEDLENDYEILGNLFLTMSRSATNIQHMKIDVPHIHKFPPQVHMALYKLIYSQKNLVSYMSNYFWDSKYSIHSALKNRSLKRLNLWGLTHFDDSLVQGLLKWSNLETLELVGCPISPIPCELSCNQLNIKNLQLGNGYGNCPYIKTTLLQMCNKNLQKLTIEGVTTEIVEEITQHCPNITHLSLCAYQDISESLPKLISNLRNLKVLTLGHHEKFLFNHSTIEQFVQSIPNSLRSLCLNFNISFDFLKILLENSQTNLYKLELHQSKTYPDDFINFLIDYTKNQTQIKLYIPPEHSPTPKKKSRNSILLEVASIDVLKNASKHFNIYYKQDNRNFYNLW</sequence>
<proteinExistence type="predicted"/>
<dbReference type="InterPro" id="IPR032675">
    <property type="entry name" value="LRR_dom_sf"/>
</dbReference>
<accession>A0A015J992</accession>
<dbReference type="Proteomes" id="UP000022910">
    <property type="component" value="Unassembled WGS sequence"/>
</dbReference>
<dbReference type="SUPFAM" id="SSF52047">
    <property type="entry name" value="RNI-like"/>
    <property type="match status" value="1"/>
</dbReference>
<dbReference type="HOGENOM" id="CLU_028913_7_0_1"/>
<comment type="caution">
    <text evidence="1">The sequence shown here is derived from an EMBL/GenBank/DDBJ whole genome shotgun (WGS) entry which is preliminary data.</text>
</comment>
<evidence type="ECO:0000313" key="1">
    <source>
        <dbReference type="EMBL" id="EXX63455.1"/>
    </source>
</evidence>
<name>A0A015J992_RHIIW</name>
<dbReference type="AlphaFoldDB" id="A0A015J992"/>
<organism evidence="1 2">
    <name type="scientific">Rhizophagus irregularis (strain DAOM 197198w)</name>
    <name type="common">Glomus intraradices</name>
    <dbReference type="NCBI Taxonomy" id="1432141"/>
    <lineage>
        <taxon>Eukaryota</taxon>
        <taxon>Fungi</taxon>
        <taxon>Fungi incertae sedis</taxon>
        <taxon>Mucoromycota</taxon>
        <taxon>Glomeromycotina</taxon>
        <taxon>Glomeromycetes</taxon>
        <taxon>Glomerales</taxon>
        <taxon>Glomeraceae</taxon>
        <taxon>Rhizophagus</taxon>
    </lineage>
</organism>
<evidence type="ECO:0008006" key="3">
    <source>
        <dbReference type="Google" id="ProtNLM"/>
    </source>
</evidence>
<gene>
    <name evidence="1" type="ORF">RirG_152180</name>
</gene>
<dbReference type="OrthoDB" id="2382369at2759"/>
<dbReference type="EMBL" id="JEMT01023929">
    <property type="protein sequence ID" value="EXX63455.1"/>
    <property type="molecule type" value="Genomic_DNA"/>
</dbReference>
<reference evidence="1 2" key="1">
    <citation type="submission" date="2014-02" db="EMBL/GenBank/DDBJ databases">
        <title>Single nucleus genome sequencing reveals high similarity among nuclei of an endomycorrhizal fungus.</title>
        <authorList>
            <person name="Lin K."/>
            <person name="Geurts R."/>
            <person name="Zhang Z."/>
            <person name="Limpens E."/>
            <person name="Saunders D.G."/>
            <person name="Mu D."/>
            <person name="Pang E."/>
            <person name="Cao H."/>
            <person name="Cha H."/>
            <person name="Lin T."/>
            <person name="Zhou Q."/>
            <person name="Shang Y."/>
            <person name="Li Y."/>
            <person name="Ivanov S."/>
            <person name="Sharma T."/>
            <person name="Velzen R.V."/>
            <person name="Ruijter N.D."/>
            <person name="Aanen D.K."/>
            <person name="Win J."/>
            <person name="Kamoun S."/>
            <person name="Bisseling T."/>
            <person name="Huang S."/>
        </authorList>
    </citation>
    <scope>NUCLEOTIDE SEQUENCE [LARGE SCALE GENOMIC DNA]</scope>
    <source>
        <strain evidence="2">DAOM197198w</strain>
    </source>
</reference>
<protein>
    <recommendedName>
        <fullName evidence="3">F-box domain-containing protein</fullName>
    </recommendedName>
</protein>
<dbReference type="Gene3D" id="3.80.10.10">
    <property type="entry name" value="Ribonuclease Inhibitor"/>
    <property type="match status" value="1"/>
</dbReference>
<evidence type="ECO:0000313" key="2">
    <source>
        <dbReference type="Proteomes" id="UP000022910"/>
    </source>
</evidence>
<keyword evidence="2" id="KW-1185">Reference proteome</keyword>